<dbReference type="AlphaFoldDB" id="A0A5D9DE35"/>
<accession>A0A5D9DE35</accession>
<reference evidence="1 2" key="1">
    <citation type="submission" date="2019-08" db="EMBL/GenBank/DDBJ databases">
        <title>Draft Genome Sequence of Halomonas eurihalina Isolated from Preserved Hide-surface.</title>
        <authorList>
            <person name="Hussain S.A."/>
            <person name="Xu A."/>
            <person name="Sarker M."/>
            <person name="Sommers C."/>
        </authorList>
    </citation>
    <scope>NUCLEOTIDE SEQUENCE [LARGE SCALE GENOMIC DNA]</scope>
    <source>
        <strain evidence="1 2">MS1</strain>
    </source>
</reference>
<dbReference type="RefSeq" id="WP_149320899.1">
    <property type="nucleotide sequence ID" value="NZ_JARWAH010000002.1"/>
</dbReference>
<dbReference type="EMBL" id="VTPU01000002">
    <property type="protein sequence ID" value="TZG40925.1"/>
    <property type="molecule type" value="Genomic_DNA"/>
</dbReference>
<gene>
    <name evidence="1" type="ORF">FZZ93_03220</name>
</gene>
<organism evidence="1 2">
    <name type="scientific">Halomonas eurihalina</name>
    <dbReference type="NCBI Taxonomy" id="42566"/>
    <lineage>
        <taxon>Bacteria</taxon>
        <taxon>Pseudomonadati</taxon>
        <taxon>Pseudomonadota</taxon>
        <taxon>Gammaproteobacteria</taxon>
        <taxon>Oceanospirillales</taxon>
        <taxon>Halomonadaceae</taxon>
        <taxon>Halomonas</taxon>
    </lineage>
</organism>
<protein>
    <submittedName>
        <fullName evidence="1">Uncharacterized protein</fullName>
    </submittedName>
</protein>
<sequence>MHDAVIVSIARPPTGKAYRGAFNNTKYTDMMFRLKQITQGGGGMSQIKENAHSNEVYEQVMTRKGIQSLLESADTRLEKFNEIVGLDQEDVYMESSIRIIYGGGLTQEIQ</sequence>
<name>A0A5D9DE35_HALER</name>
<evidence type="ECO:0000313" key="2">
    <source>
        <dbReference type="Proteomes" id="UP000324260"/>
    </source>
</evidence>
<proteinExistence type="predicted"/>
<evidence type="ECO:0000313" key="1">
    <source>
        <dbReference type="EMBL" id="TZG40925.1"/>
    </source>
</evidence>
<keyword evidence="2" id="KW-1185">Reference proteome</keyword>
<dbReference type="Proteomes" id="UP000324260">
    <property type="component" value="Unassembled WGS sequence"/>
</dbReference>
<comment type="caution">
    <text evidence="1">The sequence shown here is derived from an EMBL/GenBank/DDBJ whole genome shotgun (WGS) entry which is preliminary data.</text>
</comment>